<dbReference type="RefSeq" id="WP_206418698.1">
    <property type="nucleotide sequence ID" value="NZ_CP070505.1"/>
</dbReference>
<protein>
    <submittedName>
        <fullName evidence="7">NADP-dependent succinate-semialdehyde dehydrogenase</fullName>
    </submittedName>
</protein>
<dbReference type="PANTHER" id="PTHR43353:SF5">
    <property type="entry name" value="SUCCINATE-SEMIALDEHYDE DEHYDROGENASE, MITOCHONDRIAL"/>
    <property type="match status" value="1"/>
</dbReference>
<dbReference type="SUPFAM" id="SSF53720">
    <property type="entry name" value="ALDH-like"/>
    <property type="match status" value="1"/>
</dbReference>
<dbReference type="InterPro" id="IPR015590">
    <property type="entry name" value="Aldehyde_DH_dom"/>
</dbReference>
<dbReference type="InterPro" id="IPR016161">
    <property type="entry name" value="Ald_DH/histidinol_DH"/>
</dbReference>
<dbReference type="InterPro" id="IPR010102">
    <property type="entry name" value="Succ_semiAld_DH"/>
</dbReference>
<evidence type="ECO:0000259" key="6">
    <source>
        <dbReference type="Pfam" id="PF00171"/>
    </source>
</evidence>
<dbReference type="PROSITE" id="PS00687">
    <property type="entry name" value="ALDEHYDE_DEHYDR_GLU"/>
    <property type="match status" value="1"/>
</dbReference>
<name>A0ABD7E2E0_9GAMM</name>
<dbReference type="Gene3D" id="3.40.605.10">
    <property type="entry name" value="Aldehyde Dehydrogenase, Chain A, domain 1"/>
    <property type="match status" value="1"/>
</dbReference>
<keyword evidence="2" id="KW-0521">NADP</keyword>
<organism evidence="7 8">
    <name type="scientific">Ectopseudomonas toyotomiensis</name>
    <dbReference type="NCBI Taxonomy" id="554344"/>
    <lineage>
        <taxon>Bacteria</taxon>
        <taxon>Pseudomonadati</taxon>
        <taxon>Pseudomonadota</taxon>
        <taxon>Gammaproteobacteria</taxon>
        <taxon>Pseudomonadales</taxon>
        <taxon>Pseudomonadaceae</taxon>
        <taxon>Ectopseudomonas</taxon>
    </lineage>
</organism>
<evidence type="ECO:0000313" key="7">
    <source>
        <dbReference type="EMBL" id="QSL94107.1"/>
    </source>
</evidence>
<dbReference type="GO" id="GO:0016620">
    <property type="term" value="F:oxidoreductase activity, acting on the aldehyde or oxo group of donors, NAD or NADP as acceptor"/>
    <property type="evidence" value="ECO:0007669"/>
    <property type="project" value="UniProtKB-ARBA"/>
</dbReference>
<dbReference type="AlphaFoldDB" id="A0ABD7E2E0"/>
<dbReference type="KEGG" id="pty:JWV26_07075"/>
<gene>
    <name evidence="7" type="primary">gabD</name>
    <name evidence="7" type="ORF">JWV26_07075</name>
</gene>
<dbReference type="EMBL" id="CP070505">
    <property type="protein sequence ID" value="QSL94107.1"/>
    <property type="molecule type" value="Genomic_DNA"/>
</dbReference>
<dbReference type="FunFam" id="3.40.605.10:FF:000005">
    <property type="entry name" value="Succinate-semialdehyde dehydrogenase I"/>
    <property type="match status" value="1"/>
</dbReference>
<dbReference type="InterPro" id="IPR016162">
    <property type="entry name" value="Ald_DH_N"/>
</dbReference>
<dbReference type="Pfam" id="PF00171">
    <property type="entry name" value="Aldedh"/>
    <property type="match status" value="1"/>
</dbReference>
<dbReference type="NCBIfam" id="NF008415">
    <property type="entry name" value="PRK11241.1"/>
    <property type="match status" value="1"/>
</dbReference>
<evidence type="ECO:0000256" key="4">
    <source>
        <dbReference type="PROSITE-ProRule" id="PRU10007"/>
    </source>
</evidence>
<dbReference type="InterPro" id="IPR016160">
    <property type="entry name" value="Ald_DH_CS_CYS"/>
</dbReference>
<dbReference type="InterPro" id="IPR016163">
    <property type="entry name" value="Ald_DH_C"/>
</dbReference>
<evidence type="ECO:0000313" key="8">
    <source>
        <dbReference type="Proteomes" id="UP000663658"/>
    </source>
</evidence>
<dbReference type="PANTHER" id="PTHR43353">
    <property type="entry name" value="SUCCINATE-SEMIALDEHYDE DEHYDROGENASE, MITOCHONDRIAL"/>
    <property type="match status" value="1"/>
</dbReference>
<dbReference type="Proteomes" id="UP000663658">
    <property type="component" value="Chromosome"/>
</dbReference>
<feature type="active site" evidence="4">
    <location>
        <position position="258"/>
    </location>
</feature>
<reference evidence="7 8" key="1">
    <citation type="submission" date="2021-02" db="EMBL/GenBank/DDBJ databases">
        <title>Whole genome sequencing of Pseudomonas alcaliphila strain SM2.</title>
        <authorList>
            <person name="Alshamsi M.S."/>
            <person name="Sudalaimuthuasari N."/>
            <person name="Kundu B."/>
            <person name="AlMaskari R.S."/>
            <person name="Elmahi Y."/>
            <person name="Mundra S."/>
            <person name="Chandran S."/>
            <person name="Malik S."/>
            <person name="Hazzouri K.M."/>
            <person name="Amiri K.M.A."/>
        </authorList>
    </citation>
    <scope>NUCLEOTIDE SEQUENCE [LARGE SCALE GENOMIC DNA]</scope>
    <source>
        <strain evidence="7 8">SM2</strain>
    </source>
</reference>
<dbReference type="Gene3D" id="3.40.309.10">
    <property type="entry name" value="Aldehyde Dehydrogenase, Chain A, domain 2"/>
    <property type="match status" value="1"/>
</dbReference>
<comment type="similarity">
    <text evidence="1 5">Belongs to the aldehyde dehydrogenase family.</text>
</comment>
<evidence type="ECO:0000256" key="2">
    <source>
        <dbReference type="ARBA" id="ARBA00022857"/>
    </source>
</evidence>
<proteinExistence type="inferred from homology"/>
<accession>A0ABD7E2E0</accession>
<dbReference type="CDD" id="cd07103">
    <property type="entry name" value="ALDH_F5_SSADH_GabD"/>
    <property type="match status" value="1"/>
</dbReference>
<sequence>MQLNDPDLLRHQAYIDGQWCDASNGDVTEIFNPANGESLGSVPNIGGAQTRQAIEAAQAAQPAWRALTAKERAARLRKWYELMLANQEDLARIMTAEQGKPLTEARGEVLYAASFIEWFAEEAKRVYGDTIPGHQPDKRLIVTKEPIGVTAAITPWNFPAAMITRKAGPALAAGCAMVLKPAPQTPFSALALAVLAERAGIPAGLFSVLPADAERSREVGAELCANPIVRKLSFTGSTGVGIKLMEQCAPTLKKLSLELGGNAPFIVFEDADLDAAVEGALVAKYRNAGQTCVCANRLYVHDAVYDAFADKLAAAVAKLRVGSGDEAGVVIGPLIDGNAVAKVQAHLADALEKGAKVLQGGKPHALGGHFFEPTVITGVTADMRVAREETFGPLAPLFRFSDEAEVVRQANDTEFGLAGYFYTRDLGRTFRVGEALEYGMVGINTGLISNEVAPFGGIKASGLGREGSKYGLDEYLEIKYLCLGGI</sequence>
<dbReference type="FunFam" id="3.40.309.10:FF:000004">
    <property type="entry name" value="Succinate-semialdehyde dehydrogenase I"/>
    <property type="match status" value="1"/>
</dbReference>
<dbReference type="InterPro" id="IPR029510">
    <property type="entry name" value="Ald_DH_CS_GLU"/>
</dbReference>
<keyword evidence="3 5" id="KW-0560">Oxidoreductase</keyword>
<evidence type="ECO:0000256" key="1">
    <source>
        <dbReference type="ARBA" id="ARBA00009986"/>
    </source>
</evidence>
<evidence type="ECO:0000256" key="5">
    <source>
        <dbReference type="RuleBase" id="RU003345"/>
    </source>
</evidence>
<dbReference type="InterPro" id="IPR050740">
    <property type="entry name" value="Aldehyde_DH_Superfamily"/>
</dbReference>
<evidence type="ECO:0000256" key="3">
    <source>
        <dbReference type="ARBA" id="ARBA00023002"/>
    </source>
</evidence>
<feature type="domain" description="Aldehyde dehydrogenase" evidence="6">
    <location>
        <begin position="19"/>
        <end position="480"/>
    </location>
</feature>
<dbReference type="PROSITE" id="PS00070">
    <property type="entry name" value="ALDEHYDE_DEHYDR_CYS"/>
    <property type="match status" value="1"/>
</dbReference>
<dbReference type="NCBIfam" id="TIGR01780">
    <property type="entry name" value="SSADH"/>
    <property type="match status" value="1"/>
</dbReference>